<dbReference type="Pfam" id="PF01757">
    <property type="entry name" value="Acyl_transf_3"/>
    <property type="match status" value="1"/>
</dbReference>
<comment type="caution">
    <text evidence="4">The sequence shown here is derived from an EMBL/GenBank/DDBJ whole genome shotgun (WGS) entry which is preliminary data.</text>
</comment>
<dbReference type="InterPro" id="IPR002656">
    <property type="entry name" value="Acyl_transf_3_dom"/>
</dbReference>
<feature type="domain" description="SGNH" evidence="3">
    <location>
        <begin position="406"/>
        <end position="632"/>
    </location>
</feature>
<dbReference type="GO" id="GO:0016747">
    <property type="term" value="F:acyltransferase activity, transferring groups other than amino-acyl groups"/>
    <property type="evidence" value="ECO:0007669"/>
    <property type="project" value="InterPro"/>
</dbReference>
<feature type="transmembrane region" description="Helical" evidence="1">
    <location>
        <begin position="353"/>
        <end position="371"/>
    </location>
</feature>
<protein>
    <submittedName>
        <fullName evidence="4">Peptidoglycan/LPS O-acetylase OafA/YrhL</fullName>
    </submittedName>
</protein>
<dbReference type="GO" id="GO:0009103">
    <property type="term" value="P:lipopolysaccharide biosynthetic process"/>
    <property type="evidence" value="ECO:0007669"/>
    <property type="project" value="TreeGrafter"/>
</dbReference>
<evidence type="ECO:0000256" key="1">
    <source>
        <dbReference type="SAM" id="Phobius"/>
    </source>
</evidence>
<gene>
    <name evidence="4" type="ORF">HDF16_004603</name>
</gene>
<feature type="transmembrane region" description="Helical" evidence="1">
    <location>
        <begin position="85"/>
        <end position="104"/>
    </location>
</feature>
<keyword evidence="1" id="KW-1133">Transmembrane helix</keyword>
<proteinExistence type="predicted"/>
<feature type="domain" description="Acyltransferase 3" evidence="2">
    <location>
        <begin position="18"/>
        <end position="336"/>
    </location>
</feature>
<dbReference type="PANTHER" id="PTHR23028:SF53">
    <property type="entry name" value="ACYL_TRANSF_3 DOMAIN-CONTAINING PROTEIN"/>
    <property type="match status" value="1"/>
</dbReference>
<feature type="transmembrane region" description="Helical" evidence="1">
    <location>
        <begin position="322"/>
        <end position="341"/>
    </location>
</feature>
<evidence type="ECO:0000259" key="2">
    <source>
        <dbReference type="Pfam" id="PF01757"/>
    </source>
</evidence>
<evidence type="ECO:0000313" key="5">
    <source>
        <dbReference type="Proteomes" id="UP000540989"/>
    </source>
</evidence>
<organism evidence="4 5">
    <name type="scientific">Granulicella aggregans</name>
    <dbReference type="NCBI Taxonomy" id="474949"/>
    <lineage>
        <taxon>Bacteria</taxon>
        <taxon>Pseudomonadati</taxon>
        <taxon>Acidobacteriota</taxon>
        <taxon>Terriglobia</taxon>
        <taxon>Terriglobales</taxon>
        <taxon>Acidobacteriaceae</taxon>
        <taxon>Granulicella</taxon>
    </lineage>
</organism>
<dbReference type="RefSeq" id="WP_184221779.1">
    <property type="nucleotide sequence ID" value="NZ_JACHIP010000007.1"/>
</dbReference>
<dbReference type="GO" id="GO:0016020">
    <property type="term" value="C:membrane"/>
    <property type="evidence" value="ECO:0007669"/>
    <property type="project" value="TreeGrafter"/>
</dbReference>
<dbReference type="InterPro" id="IPR043968">
    <property type="entry name" value="SGNH"/>
</dbReference>
<accession>A0A7W7ZH72</accession>
<evidence type="ECO:0000313" key="4">
    <source>
        <dbReference type="EMBL" id="MBB5059874.1"/>
    </source>
</evidence>
<dbReference type="Proteomes" id="UP000540989">
    <property type="component" value="Unassembled WGS sequence"/>
</dbReference>
<reference evidence="4 5" key="1">
    <citation type="submission" date="2020-08" db="EMBL/GenBank/DDBJ databases">
        <title>Genomic Encyclopedia of Type Strains, Phase IV (KMG-V): Genome sequencing to study the core and pangenomes of soil and plant-associated prokaryotes.</title>
        <authorList>
            <person name="Whitman W."/>
        </authorList>
    </citation>
    <scope>NUCLEOTIDE SEQUENCE [LARGE SCALE GENOMIC DNA]</scope>
    <source>
        <strain evidence="4 5">M8UP14</strain>
    </source>
</reference>
<dbReference type="PANTHER" id="PTHR23028">
    <property type="entry name" value="ACETYLTRANSFERASE"/>
    <property type="match status" value="1"/>
</dbReference>
<feature type="transmembrane region" description="Helical" evidence="1">
    <location>
        <begin position="175"/>
        <end position="194"/>
    </location>
</feature>
<sequence length="667" mass="74107">MPGYSNISRSLHKGFYRADIDGLRGIAVLLVVITHAFSRLLRGGFIGVDIFFVISGYLISGIIIQGLVREQFSFLDFYQKRARRIFPALIVILCLTLGIGWLILFKPEFQALGTHVTASTSFAENLLLWNEASYFDVSSEFKPTLHLWSLAIEEQFYLLWPLLLYFGHRMRIRPAWLIGIIGGISFMVSLYSSYSNPTTAYYSPLCRSWELMLGASLAAYEKSRRNTEAESRHLLSLIGLAMILVALFSIGPKSPFPGTWALLPTLGACAVIASGSESWVNSRLLSVRPLVWIGTISYSLYLLHWPLISFAHIIFGRISYRLGAACIILAVCLASMTVRFVEIPFRSDRRLTTVPALFAVMGIIFLSGFAISKTRISPRITWVDTPTKTEWSFLKGDDAKDKGTIGEYTLGRDRSNKVLFVGDSHVAQYASRIAQVIASHPTAPGAVMEVGGGCIPIRGVRTEDLRWNKCEDFIEQAYKVAETGPYETVVIGGAWNVDFFSDDFYVTEAEAKEPLSSKRGRIAALEQLGQDITTLQQSGKKVILLLDNPRSVDFVPGGHAIRLHLSPDSSSTGITAKVASEQLQLRNELVDWAKRQGARVVDPFAAVCSDDTCEVTTKAGQPLYRDMAHFNPDWTATNATFIDSVLYQEVLYIASKTPTAGERDQQR</sequence>
<keyword evidence="5" id="KW-1185">Reference proteome</keyword>
<dbReference type="Pfam" id="PF19040">
    <property type="entry name" value="SGNH"/>
    <property type="match status" value="1"/>
</dbReference>
<evidence type="ECO:0000259" key="3">
    <source>
        <dbReference type="Pfam" id="PF19040"/>
    </source>
</evidence>
<dbReference type="InterPro" id="IPR050879">
    <property type="entry name" value="Acyltransferase_3"/>
</dbReference>
<feature type="transmembrane region" description="Helical" evidence="1">
    <location>
        <begin position="290"/>
        <end position="315"/>
    </location>
</feature>
<keyword evidence="1" id="KW-0472">Membrane</keyword>
<feature type="transmembrane region" description="Helical" evidence="1">
    <location>
        <begin position="21"/>
        <end position="38"/>
    </location>
</feature>
<feature type="transmembrane region" description="Helical" evidence="1">
    <location>
        <begin position="44"/>
        <end position="64"/>
    </location>
</feature>
<feature type="transmembrane region" description="Helical" evidence="1">
    <location>
        <begin position="232"/>
        <end position="250"/>
    </location>
</feature>
<dbReference type="AlphaFoldDB" id="A0A7W7ZH72"/>
<name>A0A7W7ZH72_9BACT</name>
<keyword evidence="1" id="KW-0812">Transmembrane</keyword>
<dbReference type="EMBL" id="JACHIP010000007">
    <property type="protein sequence ID" value="MBB5059874.1"/>
    <property type="molecule type" value="Genomic_DNA"/>
</dbReference>